<sequence>MEHQERAMRYAQGIARMVEVDTVRRPGADQANFQKLHTVMEQLFPKVFSTCCRWEWEGSLLLCWPGKTRRSLLLMSHQDVVEAPGQWTYPPFSGTIAQGKLWGRGTLDVKANLFHMLQAMEELIGEGFLPEWDVYVASSHEEETGGNTLIADFLQQQQIIPQLLLDEGSSIQPCPFPGVDQTVAMVAVAEKGYVDLKCIARGPGGHASLPGKDNPLLRLAAFLCEVEQSELFPLRLNKASAEMYRRMAQLVEDPQQSEILLDIAEQRPGWQEHLTPEQRQMLKTTVAFTMAGGSDAPNVIPQEAFVTCNIRIAPGETVEGTVAALQAVAQRHQVELEILRANEPSPVTDPDSEAFARVERAIQEAWPGTPVLPFLLCGGTDTKHFVGFCPNCLRFTALRLNAQQLKLCHAVDEHVDLDTLPNGVDFFKHLIQEL</sequence>
<keyword evidence="3" id="KW-0479">Metal-binding</keyword>
<feature type="domain" description="Peptidase M20 dimerisation" evidence="6">
    <location>
        <begin position="188"/>
        <end position="335"/>
    </location>
</feature>
<protein>
    <submittedName>
        <fullName evidence="7">M20/M25/M40 family metallo-hydrolase</fullName>
    </submittedName>
</protein>
<proteinExistence type="inferred from homology"/>
<evidence type="ECO:0000256" key="2">
    <source>
        <dbReference type="ARBA" id="ARBA00022670"/>
    </source>
</evidence>
<organism evidence="7 8">
    <name type="scientific">Candidatus Flavonifractor merdigallinarum</name>
    <dbReference type="NCBI Taxonomy" id="2838589"/>
    <lineage>
        <taxon>Bacteria</taxon>
        <taxon>Bacillati</taxon>
        <taxon>Bacillota</taxon>
        <taxon>Clostridia</taxon>
        <taxon>Eubacteriales</taxon>
        <taxon>Oscillospiraceae</taxon>
        <taxon>Flavonifractor</taxon>
    </lineage>
</organism>
<comment type="similarity">
    <text evidence="1">Belongs to the peptidase M20A family.</text>
</comment>
<dbReference type="EMBL" id="DXDX01000176">
    <property type="protein sequence ID" value="HIY22158.1"/>
    <property type="molecule type" value="Genomic_DNA"/>
</dbReference>
<dbReference type="AlphaFoldDB" id="A0A9D2BZS7"/>
<dbReference type="SUPFAM" id="SSF55031">
    <property type="entry name" value="Bacterial exopeptidase dimerisation domain"/>
    <property type="match status" value="1"/>
</dbReference>
<dbReference type="Gene3D" id="3.40.630.10">
    <property type="entry name" value="Zn peptidases"/>
    <property type="match status" value="1"/>
</dbReference>
<dbReference type="GO" id="GO:0006508">
    <property type="term" value="P:proteolysis"/>
    <property type="evidence" value="ECO:0007669"/>
    <property type="project" value="UniProtKB-KW"/>
</dbReference>
<reference evidence="7" key="1">
    <citation type="journal article" date="2021" name="PeerJ">
        <title>Extensive microbial diversity within the chicken gut microbiome revealed by metagenomics and culture.</title>
        <authorList>
            <person name="Gilroy R."/>
            <person name="Ravi A."/>
            <person name="Getino M."/>
            <person name="Pursley I."/>
            <person name="Horton D.L."/>
            <person name="Alikhan N.F."/>
            <person name="Baker D."/>
            <person name="Gharbi K."/>
            <person name="Hall N."/>
            <person name="Watson M."/>
            <person name="Adriaenssens E.M."/>
            <person name="Foster-Nyarko E."/>
            <person name="Jarju S."/>
            <person name="Secka A."/>
            <person name="Antonio M."/>
            <person name="Oren A."/>
            <person name="Chaudhuri R.R."/>
            <person name="La Ragione R."/>
            <person name="Hildebrand F."/>
            <person name="Pallen M.J."/>
        </authorList>
    </citation>
    <scope>NUCLEOTIDE SEQUENCE</scope>
    <source>
        <strain evidence="7">ChiBcec16_6824</strain>
    </source>
</reference>
<dbReference type="GO" id="GO:0046872">
    <property type="term" value="F:metal ion binding"/>
    <property type="evidence" value="ECO:0007669"/>
    <property type="project" value="UniProtKB-KW"/>
</dbReference>
<dbReference type="InterPro" id="IPR001261">
    <property type="entry name" value="ArgE/DapE_CS"/>
</dbReference>
<dbReference type="InterPro" id="IPR011650">
    <property type="entry name" value="Peptidase_M20_dimer"/>
</dbReference>
<accession>A0A9D2BZS7</accession>
<evidence type="ECO:0000256" key="1">
    <source>
        <dbReference type="ARBA" id="ARBA00006247"/>
    </source>
</evidence>
<dbReference type="PROSITE" id="PS00758">
    <property type="entry name" value="ARGE_DAPE_CPG2_1"/>
    <property type="match status" value="1"/>
</dbReference>
<comment type="caution">
    <text evidence="7">The sequence shown here is derived from an EMBL/GenBank/DDBJ whole genome shotgun (WGS) entry which is preliminary data.</text>
</comment>
<evidence type="ECO:0000313" key="7">
    <source>
        <dbReference type="EMBL" id="HIY22158.1"/>
    </source>
</evidence>
<dbReference type="InterPro" id="IPR036264">
    <property type="entry name" value="Bact_exopeptidase_dim_dom"/>
</dbReference>
<dbReference type="Gene3D" id="3.30.70.360">
    <property type="match status" value="1"/>
</dbReference>
<keyword evidence="2" id="KW-0645">Protease</keyword>
<evidence type="ECO:0000313" key="8">
    <source>
        <dbReference type="Proteomes" id="UP000823868"/>
    </source>
</evidence>
<evidence type="ECO:0000256" key="5">
    <source>
        <dbReference type="ARBA" id="ARBA00022833"/>
    </source>
</evidence>
<gene>
    <name evidence="7" type="ORF">H9841_09715</name>
</gene>
<dbReference type="GO" id="GO:0008233">
    <property type="term" value="F:peptidase activity"/>
    <property type="evidence" value="ECO:0007669"/>
    <property type="project" value="UniProtKB-KW"/>
</dbReference>
<dbReference type="PANTHER" id="PTHR45962">
    <property type="entry name" value="N-FATTY-ACYL-AMINO ACID SYNTHASE/HYDROLASE PM20D1"/>
    <property type="match status" value="1"/>
</dbReference>
<dbReference type="Pfam" id="PF07687">
    <property type="entry name" value="M20_dimer"/>
    <property type="match status" value="1"/>
</dbReference>
<dbReference type="PANTHER" id="PTHR45962:SF1">
    <property type="entry name" value="N-FATTY-ACYL-AMINO ACID SYNTHASE_HYDROLASE PM20D1"/>
    <property type="match status" value="1"/>
</dbReference>
<dbReference type="InterPro" id="IPR047177">
    <property type="entry name" value="Pept_M20A"/>
</dbReference>
<evidence type="ECO:0000259" key="6">
    <source>
        <dbReference type="Pfam" id="PF07687"/>
    </source>
</evidence>
<keyword evidence="4" id="KW-0378">Hydrolase</keyword>
<dbReference type="Proteomes" id="UP000823868">
    <property type="component" value="Unassembled WGS sequence"/>
</dbReference>
<dbReference type="InterPro" id="IPR002933">
    <property type="entry name" value="Peptidase_M20"/>
</dbReference>
<reference evidence="7" key="2">
    <citation type="submission" date="2021-04" db="EMBL/GenBank/DDBJ databases">
        <authorList>
            <person name="Gilroy R."/>
        </authorList>
    </citation>
    <scope>NUCLEOTIDE SEQUENCE</scope>
    <source>
        <strain evidence="7">ChiBcec16_6824</strain>
    </source>
</reference>
<dbReference type="Gene3D" id="1.10.150.900">
    <property type="match status" value="1"/>
</dbReference>
<dbReference type="SUPFAM" id="SSF53187">
    <property type="entry name" value="Zn-dependent exopeptidases"/>
    <property type="match status" value="1"/>
</dbReference>
<evidence type="ECO:0000256" key="3">
    <source>
        <dbReference type="ARBA" id="ARBA00022723"/>
    </source>
</evidence>
<dbReference type="Pfam" id="PF01546">
    <property type="entry name" value="Peptidase_M20"/>
    <property type="match status" value="1"/>
</dbReference>
<name>A0A9D2BZS7_9FIRM</name>
<evidence type="ECO:0000256" key="4">
    <source>
        <dbReference type="ARBA" id="ARBA00022801"/>
    </source>
</evidence>
<keyword evidence="5" id="KW-0862">Zinc</keyword>